<keyword evidence="2" id="KW-1185">Reference proteome</keyword>
<sequence>MHLLLRTIWHFFVSSRQAATSLWAHTSVRMRAWPTDIDIAGHINNGMYFSLMDLGRFDLMMRSGMWKAIRARKWTPVMSAETISFRKSIELWQKYTMETRVIGFDERAMYFEQCMVVDGDVYVRAFMAMRLVHKGKPVSNAELFALVGEPPADLVLPDWIHTWRADVALPGARKPAPFSWSR</sequence>
<dbReference type="CDD" id="cd00586">
    <property type="entry name" value="4HBT"/>
    <property type="match status" value="1"/>
</dbReference>
<reference evidence="1 2" key="1">
    <citation type="submission" date="2023-07" db="EMBL/GenBank/DDBJ databases">
        <title>Sequencing the genomes of 1000 actinobacteria strains.</title>
        <authorList>
            <person name="Klenk H.-P."/>
        </authorList>
    </citation>
    <scope>NUCLEOTIDE SEQUENCE [LARGE SCALE GENOMIC DNA]</scope>
    <source>
        <strain evidence="1 2">DSM 14555</strain>
    </source>
</reference>
<dbReference type="PANTHER" id="PTHR12475:SF4">
    <property type="entry name" value="PROTEIN THEM6"/>
    <property type="match status" value="1"/>
</dbReference>
<dbReference type="PANTHER" id="PTHR12475">
    <property type="match status" value="1"/>
</dbReference>
<accession>A0ABU1JC14</accession>
<dbReference type="EMBL" id="JAVDQF010000001">
    <property type="protein sequence ID" value="MDR6269967.1"/>
    <property type="molecule type" value="Genomic_DNA"/>
</dbReference>
<name>A0ABU1JC14_9MICC</name>
<protein>
    <submittedName>
        <fullName evidence="1">Acyl-CoA thioesterase FadM</fullName>
    </submittedName>
</protein>
<gene>
    <name evidence="1" type="ORF">JOE69_002205</name>
</gene>
<evidence type="ECO:0000313" key="2">
    <source>
        <dbReference type="Proteomes" id="UP001185069"/>
    </source>
</evidence>
<proteinExistence type="predicted"/>
<dbReference type="RefSeq" id="WP_296364639.1">
    <property type="nucleotide sequence ID" value="NZ_BAAAHY010000005.1"/>
</dbReference>
<comment type="caution">
    <text evidence="1">The sequence shown here is derived from an EMBL/GenBank/DDBJ whole genome shotgun (WGS) entry which is preliminary data.</text>
</comment>
<dbReference type="Gene3D" id="3.10.129.10">
    <property type="entry name" value="Hotdog Thioesterase"/>
    <property type="match status" value="1"/>
</dbReference>
<dbReference type="InterPro" id="IPR029069">
    <property type="entry name" value="HotDog_dom_sf"/>
</dbReference>
<dbReference type="Proteomes" id="UP001185069">
    <property type="component" value="Unassembled WGS sequence"/>
</dbReference>
<organism evidence="1 2">
    <name type="scientific">Arthrobacter russicus</name>
    <dbReference type="NCBI Taxonomy" id="172040"/>
    <lineage>
        <taxon>Bacteria</taxon>
        <taxon>Bacillati</taxon>
        <taxon>Actinomycetota</taxon>
        <taxon>Actinomycetes</taxon>
        <taxon>Micrococcales</taxon>
        <taxon>Micrococcaceae</taxon>
        <taxon>Arthrobacter</taxon>
    </lineage>
</organism>
<evidence type="ECO:0000313" key="1">
    <source>
        <dbReference type="EMBL" id="MDR6269967.1"/>
    </source>
</evidence>
<dbReference type="Pfam" id="PF13279">
    <property type="entry name" value="4HBT_2"/>
    <property type="match status" value="1"/>
</dbReference>
<dbReference type="InterPro" id="IPR051490">
    <property type="entry name" value="THEM6_lcsJ_thioesterase"/>
</dbReference>
<dbReference type="SUPFAM" id="SSF54637">
    <property type="entry name" value="Thioesterase/thiol ester dehydrase-isomerase"/>
    <property type="match status" value="1"/>
</dbReference>